<dbReference type="Pfam" id="PF07727">
    <property type="entry name" value="RVT_2"/>
    <property type="match status" value="2"/>
</dbReference>
<protein>
    <recommendedName>
        <fullName evidence="5">Reverse transcriptase Ty1/copia-type domain-containing protein</fullName>
    </recommendedName>
</protein>
<dbReference type="PANTHER" id="PTHR11439:SF495">
    <property type="entry name" value="REVERSE TRANSCRIPTASE, RNA-DEPENDENT DNA POLYMERASE-RELATED"/>
    <property type="match status" value="1"/>
</dbReference>
<evidence type="ECO:0000313" key="4">
    <source>
        <dbReference type="EMBL" id="GEX91791.1"/>
    </source>
</evidence>
<feature type="domain" description="Reverse transcriptase Ty1/copia-type" evidence="2">
    <location>
        <begin position="438"/>
        <end position="511"/>
    </location>
</feature>
<feature type="region of interest" description="Disordered" evidence="1">
    <location>
        <begin position="1135"/>
        <end position="1177"/>
    </location>
</feature>
<organism evidence="4">
    <name type="scientific">Tanacetum cinerariifolium</name>
    <name type="common">Dalmatian daisy</name>
    <name type="synonym">Chrysanthemum cinerariifolium</name>
    <dbReference type="NCBI Taxonomy" id="118510"/>
    <lineage>
        <taxon>Eukaryota</taxon>
        <taxon>Viridiplantae</taxon>
        <taxon>Streptophyta</taxon>
        <taxon>Embryophyta</taxon>
        <taxon>Tracheophyta</taxon>
        <taxon>Spermatophyta</taxon>
        <taxon>Magnoliopsida</taxon>
        <taxon>eudicotyledons</taxon>
        <taxon>Gunneridae</taxon>
        <taxon>Pentapetalae</taxon>
        <taxon>asterids</taxon>
        <taxon>campanulids</taxon>
        <taxon>Asterales</taxon>
        <taxon>Asteraceae</taxon>
        <taxon>Asteroideae</taxon>
        <taxon>Anthemideae</taxon>
        <taxon>Anthemidinae</taxon>
        <taxon>Tanacetum</taxon>
    </lineage>
</organism>
<comment type="caution">
    <text evidence="4">The sequence shown here is derived from an EMBL/GenBank/DDBJ whole genome shotgun (WGS) entry which is preliminary data.</text>
</comment>
<dbReference type="PANTHER" id="PTHR11439">
    <property type="entry name" value="GAG-POL-RELATED RETROTRANSPOSON"/>
    <property type="match status" value="1"/>
</dbReference>
<dbReference type="InterPro" id="IPR057670">
    <property type="entry name" value="SH3_retrovirus"/>
</dbReference>
<evidence type="ECO:0008006" key="5">
    <source>
        <dbReference type="Google" id="ProtNLM"/>
    </source>
</evidence>
<dbReference type="AlphaFoldDB" id="A0A699HBZ1"/>
<dbReference type="Pfam" id="PF25597">
    <property type="entry name" value="SH3_retrovirus"/>
    <property type="match status" value="1"/>
</dbReference>
<dbReference type="SUPFAM" id="SSF56672">
    <property type="entry name" value="DNA/RNA polymerases"/>
    <property type="match status" value="1"/>
</dbReference>
<dbReference type="InterPro" id="IPR043502">
    <property type="entry name" value="DNA/RNA_pol_sf"/>
</dbReference>
<feature type="domain" description="Reverse transcriptase Ty1/copia-type" evidence="2">
    <location>
        <begin position="341"/>
        <end position="435"/>
    </location>
</feature>
<dbReference type="CDD" id="cd09272">
    <property type="entry name" value="RNase_HI_RT_Ty1"/>
    <property type="match status" value="1"/>
</dbReference>
<gene>
    <name evidence="4" type="ORF">Tci_363766</name>
</gene>
<sequence>MRPFGCPVAILNTLDSLGKFDGKVDEGFLVGYSVSSKAFRVFNSRTQIVQETMHVNFSENKPNVAGSGPTWLFDIDTLIKTMNYQPVTAGNQSNPSASFQDKFDAEKAGEEIDQQYVLFPIWSSGSTNPQNTDGDASFDEKELKFDEKKPESKVNVSPSRFRNLSAEFEYFSDNSINKVNVVVTLVPTVRQISPNSTNTFSVAGPSNVAASPTRRKSSCIDASQLPDVHDMPELEDITYFDDQDDVGAEADFNNLETSITVSPIPTIRVHKDHHVTQIIGDLSSATQTRSMETVAKDQEEPKRVHQALKDPSWIQAMQEELLQFKMQKVWVLVDMPYGKKLLEGIDYEEVFAPVARIEAIRLFLPYSSFMGFMVYQMDVKSAFLYGTIKEEVYVCQPLGFEDPDYPDKVYKVVNALYDLHQAPRAWYETLVNYLLENDDIIFGSTNKDLCKSFEKLMKDKFQMSSIGELTFFLGLQVKQKKDGIFISKDKYVAEILRKFDLTDGKSASTPIDTEKPLLKNPDSEDVDVHTYRSMIGSLMYLTSSRPDIMFVVCACAHFQVTPKASHIHAVKRIFRYLKGKPHLGFWYLKDSPFDLVAYSDSDYAGTSLDRKSTTRGCQFLGCRLISCQCKKQTVVATSSTEAKYVGAASCCVQVLWIQNQLLDYGYNFMHTIIYIDNNSTIVNIPRSDEDRLELMELTVFLLPSVEKVGVEVSAVDIQVSAVRLILLLLVQKFLLFGLTNWCCSLSAVRSSILEYWDVKKINDVTRLQALVDKKKVVVTKATYRDALCLDDAEGVECLPNKEIFAELARMGYEKPSTKLTFYKAFFLSQWNLVRNVDSPTKFYMYPCFLQLMIKKQVGDLSTHTTKYTSPALAQKVFANMRRVGKGFSGVETPLFEGMMVAKKVGKGVADEVHDEGVPAAGIVIEGDVSATNDEVPTADEEPFISSPTPLTPLPQPSHDIPSTSQVQPTPPQVQPQSPQTQPQPSQDAGLPMNLLQEEMDTCIALTRRVEHLELDKIAQALEITKLKRRVKKLEKINKGRIIADMDEDADVVLEEDKDVAADAKDDQDADVQEEESELTELQKVVDIVTTAKIITEVVTVVSTTITAADVPIPAAALALTTAPSRRTKRVVIRDPEESTTTTTTSTIIHSEAKSKGKGKGILVEEPKPLKKQAQIEQDEKYARELEAELNRTID</sequence>
<feature type="domain" description="Retroviral polymerase SH3-like" evidence="3">
    <location>
        <begin position="8"/>
        <end position="61"/>
    </location>
</feature>
<evidence type="ECO:0000259" key="3">
    <source>
        <dbReference type="Pfam" id="PF25597"/>
    </source>
</evidence>
<evidence type="ECO:0000259" key="2">
    <source>
        <dbReference type="Pfam" id="PF07727"/>
    </source>
</evidence>
<proteinExistence type="predicted"/>
<name>A0A699HBZ1_TANCI</name>
<dbReference type="InterPro" id="IPR013103">
    <property type="entry name" value="RVT_2"/>
</dbReference>
<feature type="compositionally biased region" description="Low complexity" evidence="1">
    <location>
        <begin position="974"/>
        <end position="986"/>
    </location>
</feature>
<evidence type="ECO:0000256" key="1">
    <source>
        <dbReference type="SAM" id="MobiDB-lite"/>
    </source>
</evidence>
<dbReference type="EMBL" id="BKCJ010138900">
    <property type="protein sequence ID" value="GEX91791.1"/>
    <property type="molecule type" value="Genomic_DNA"/>
</dbReference>
<reference evidence="4" key="1">
    <citation type="journal article" date="2019" name="Sci. Rep.">
        <title>Draft genome of Tanacetum cinerariifolium, the natural source of mosquito coil.</title>
        <authorList>
            <person name="Yamashiro T."/>
            <person name="Shiraishi A."/>
            <person name="Satake H."/>
            <person name="Nakayama K."/>
        </authorList>
    </citation>
    <scope>NUCLEOTIDE SEQUENCE</scope>
</reference>
<accession>A0A699HBZ1</accession>
<feature type="region of interest" description="Disordered" evidence="1">
    <location>
        <begin position="923"/>
        <end position="989"/>
    </location>
</feature>